<keyword evidence="3" id="KW-1185">Reference proteome</keyword>
<sequence>MPRCKNASSGQETAVEENERPWRLEGSKYIHIQTGLAFNTGASFERFHNIFLTKEIVAPKIVNKDLFKSATYAPRKKTKASKKKVTTEATSSAPQPFLYLDGSFLEFGSEEELNRFLTHFAKRPISPPRVLPELYPQQKGYHDLDNQIQASGLWSFVSRSRSSFNPAFVRAFYSNLRRDGDTIRSSINLYDIEIDLPTFARVAGLPIRGDNIATYGGDDWILNNEAVVIRELGITNLIRHSGTPTIHSAPPNKRLLLYIITRILRPRDSSHTSLFNEDLKAIHAIIHGASINWAKFVMIHMADCASIATERSLPYAFLVMDLIISADISITGPDTKMTKIWIIQDSTFRKKSGDRDGAGPSRAPAPAPAKASLQSIADTLNQLTLTMDGMGQSIKRMDWTLQRQHHDMMAFFCGINYVPPPFDSTFLGQNYEGEDEEDNSYAPSSSPDEADFEDAVDGDPMDVEDDEDDDEDADA</sequence>
<evidence type="ECO:0000313" key="3">
    <source>
        <dbReference type="Proteomes" id="UP000595140"/>
    </source>
</evidence>
<feature type="compositionally biased region" description="Low complexity" evidence="1">
    <location>
        <begin position="358"/>
        <end position="370"/>
    </location>
</feature>
<dbReference type="Proteomes" id="UP000595140">
    <property type="component" value="Unassembled WGS sequence"/>
</dbReference>
<gene>
    <name evidence="2" type="ORF">CCAM_LOCUS40309</name>
</gene>
<protein>
    <submittedName>
        <fullName evidence="2">Uncharacterized protein</fullName>
    </submittedName>
</protein>
<proteinExistence type="predicted"/>
<organism evidence="2 3">
    <name type="scientific">Cuscuta campestris</name>
    <dbReference type="NCBI Taxonomy" id="132261"/>
    <lineage>
        <taxon>Eukaryota</taxon>
        <taxon>Viridiplantae</taxon>
        <taxon>Streptophyta</taxon>
        <taxon>Embryophyta</taxon>
        <taxon>Tracheophyta</taxon>
        <taxon>Spermatophyta</taxon>
        <taxon>Magnoliopsida</taxon>
        <taxon>eudicotyledons</taxon>
        <taxon>Gunneridae</taxon>
        <taxon>Pentapetalae</taxon>
        <taxon>asterids</taxon>
        <taxon>lamiids</taxon>
        <taxon>Solanales</taxon>
        <taxon>Convolvulaceae</taxon>
        <taxon>Cuscuteae</taxon>
        <taxon>Cuscuta</taxon>
        <taxon>Cuscuta subgen. Grammica</taxon>
        <taxon>Cuscuta sect. Cleistogrammica</taxon>
    </lineage>
</organism>
<reference evidence="2 3" key="1">
    <citation type="submission" date="2018-04" db="EMBL/GenBank/DDBJ databases">
        <authorList>
            <person name="Vogel A."/>
        </authorList>
    </citation>
    <scope>NUCLEOTIDE SEQUENCE [LARGE SCALE GENOMIC DNA]</scope>
</reference>
<evidence type="ECO:0000313" key="2">
    <source>
        <dbReference type="EMBL" id="VFQ98533.1"/>
    </source>
</evidence>
<feature type="region of interest" description="Disordered" evidence="1">
    <location>
        <begin position="426"/>
        <end position="475"/>
    </location>
</feature>
<dbReference type="AlphaFoldDB" id="A0A484NCB6"/>
<accession>A0A484NCB6</accession>
<name>A0A484NCB6_9ASTE</name>
<feature type="region of interest" description="Disordered" evidence="1">
    <location>
        <begin position="350"/>
        <end position="370"/>
    </location>
</feature>
<feature type="compositionally biased region" description="Acidic residues" evidence="1">
    <location>
        <begin position="448"/>
        <end position="475"/>
    </location>
</feature>
<dbReference type="EMBL" id="OOIL02006593">
    <property type="protein sequence ID" value="VFQ98533.1"/>
    <property type="molecule type" value="Genomic_DNA"/>
</dbReference>
<evidence type="ECO:0000256" key="1">
    <source>
        <dbReference type="SAM" id="MobiDB-lite"/>
    </source>
</evidence>